<gene>
    <name evidence="5" type="ORF">SI65_09586</name>
</gene>
<protein>
    <recommendedName>
        <fullName evidence="4">Acylphosphatase-like domain-containing protein</fullName>
    </recommendedName>
</protein>
<dbReference type="Gene3D" id="3.30.70.100">
    <property type="match status" value="1"/>
</dbReference>
<dbReference type="PANTHER" id="PTHR47268">
    <property type="entry name" value="ACYLPHOSPHATASE"/>
    <property type="match status" value="1"/>
</dbReference>
<dbReference type="Pfam" id="PF00708">
    <property type="entry name" value="Acylphosphatase"/>
    <property type="match status" value="1"/>
</dbReference>
<comment type="similarity">
    <text evidence="2">Belongs to the acylphosphatase family.</text>
</comment>
<proteinExistence type="inferred from homology"/>
<dbReference type="PANTHER" id="PTHR47268:SF4">
    <property type="entry name" value="ACYLPHOSPHATASE"/>
    <property type="match status" value="1"/>
</dbReference>
<dbReference type="VEuPathDB" id="FungiDB:SI65_09586"/>
<sequence>MSAQRIAYKVHGTVQGKHLSIDFTQKRAAEFGLKGWVKNTTDGLVEGEAQGDQDSVQKLIQELGKGPRLAHVTKLQKKDITPEEGESHYAVRRTSDSVVSFE</sequence>
<reference evidence="5 6" key="1">
    <citation type="journal article" date="2016" name="BMC Genomics">
        <title>Comparative genomic and transcriptomic analyses of the Fuzhuan brick tea-fermentation fungus Aspergillus cristatus.</title>
        <authorList>
            <person name="Ge Y."/>
            <person name="Wang Y."/>
            <person name="Liu Y."/>
            <person name="Tan Y."/>
            <person name="Ren X."/>
            <person name="Zhang X."/>
            <person name="Hyde K.D."/>
            <person name="Liu Y."/>
            <person name="Liu Z."/>
        </authorList>
    </citation>
    <scope>NUCLEOTIDE SEQUENCE [LARGE SCALE GENOMIC DNA]</scope>
    <source>
        <strain evidence="5 6">GZAAS20.1005</strain>
    </source>
</reference>
<accession>A0A1E3B2B0</accession>
<dbReference type="Proteomes" id="UP000094569">
    <property type="component" value="Unassembled WGS sequence"/>
</dbReference>
<dbReference type="OrthoDB" id="7961613at2759"/>
<organism evidence="5 6">
    <name type="scientific">Aspergillus cristatus</name>
    <name type="common">Chinese Fuzhuan brick tea-fermentation fungus</name>
    <name type="synonym">Eurotium cristatum</name>
    <dbReference type="NCBI Taxonomy" id="573508"/>
    <lineage>
        <taxon>Eukaryota</taxon>
        <taxon>Fungi</taxon>
        <taxon>Dikarya</taxon>
        <taxon>Ascomycota</taxon>
        <taxon>Pezizomycotina</taxon>
        <taxon>Eurotiomycetes</taxon>
        <taxon>Eurotiomycetidae</taxon>
        <taxon>Eurotiales</taxon>
        <taxon>Aspergillaceae</taxon>
        <taxon>Aspergillus</taxon>
        <taxon>Aspergillus subgen. Aspergillus</taxon>
    </lineage>
</organism>
<keyword evidence="6" id="KW-1185">Reference proteome</keyword>
<evidence type="ECO:0000313" key="5">
    <source>
        <dbReference type="EMBL" id="ODM15090.1"/>
    </source>
</evidence>
<dbReference type="PROSITE" id="PS51160">
    <property type="entry name" value="ACYLPHOSPHATASE_3"/>
    <property type="match status" value="1"/>
</dbReference>
<dbReference type="GO" id="GO:0003998">
    <property type="term" value="F:acylphosphatase activity"/>
    <property type="evidence" value="ECO:0007669"/>
    <property type="project" value="InterPro"/>
</dbReference>
<comment type="caution">
    <text evidence="5">The sequence shown here is derived from an EMBL/GenBank/DDBJ whole genome shotgun (WGS) entry which is preliminary data.</text>
</comment>
<dbReference type="InterPro" id="IPR001792">
    <property type="entry name" value="Acylphosphatase-like_dom"/>
</dbReference>
<evidence type="ECO:0000313" key="6">
    <source>
        <dbReference type="Proteomes" id="UP000094569"/>
    </source>
</evidence>
<name>A0A1E3B2B0_ASPCR</name>
<evidence type="ECO:0000256" key="2">
    <source>
        <dbReference type="RuleBase" id="RU004168"/>
    </source>
</evidence>
<evidence type="ECO:0000256" key="3">
    <source>
        <dbReference type="SAM" id="MobiDB-lite"/>
    </source>
</evidence>
<dbReference type="STRING" id="573508.A0A1E3B2B0"/>
<dbReference type="InterPro" id="IPR036046">
    <property type="entry name" value="Acylphosphatase-like_dom_sf"/>
</dbReference>
<dbReference type="InterPro" id="IPR017968">
    <property type="entry name" value="Acylphosphatase_CS"/>
</dbReference>
<dbReference type="PROSITE" id="PS00151">
    <property type="entry name" value="ACYLPHOSPHATASE_2"/>
    <property type="match status" value="1"/>
</dbReference>
<dbReference type="SUPFAM" id="SSF54975">
    <property type="entry name" value="Acylphosphatase/BLUF domain-like"/>
    <property type="match status" value="1"/>
</dbReference>
<evidence type="ECO:0000259" key="4">
    <source>
        <dbReference type="PROSITE" id="PS51160"/>
    </source>
</evidence>
<dbReference type="InterPro" id="IPR020456">
    <property type="entry name" value="Acylphosphatase"/>
</dbReference>
<evidence type="ECO:0000256" key="1">
    <source>
        <dbReference type="PROSITE-ProRule" id="PRU00520"/>
    </source>
</evidence>
<feature type="compositionally biased region" description="Basic and acidic residues" evidence="3">
    <location>
        <begin position="78"/>
        <end position="95"/>
    </location>
</feature>
<dbReference type="EMBL" id="JXNT01000019">
    <property type="protein sequence ID" value="ODM15090.1"/>
    <property type="molecule type" value="Genomic_DNA"/>
</dbReference>
<feature type="region of interest" description="Disordered" evidence="3">
    <location>
        <begin position="78"/>
        <end position="102"/>
    </location>
</feature>
<dbReference type="AlphaFoldDB" id="A0A1E3B2B0"/>
<feature type="domain" description="Acylphosphatase-like" evidence="4">
    <location>
        <begin position="5"/>
        <end position="93"/>
    </location>
</feature>
<comment type="caution">
    <text evidence="1">Lacks conserved residue(s) required for the propagation of feature annotation.</text>
</comment>